<evidence type="ECO:0000256" key="11">
    <source>
        <dbReference type="ARBA" id="ARBA00023136"/>
    </source>
</evidence>
<evidence type="ECO:0000256" key="9">
    <source>
        <dbReference type="ARBA" id="ARBA00023065"/>
    </source>
</evidence>
<keyword evidence="2" id="KW-0813">Transport</keyword>
<protein>
    <submittedName>
        <fullName evidence="14">Ferrous iron transport protein B</fullName>
    </submittedName>
</protein>
<dbReference type="AlphaFoldDB" id="A0A8S4C1S5"/>
<feature type="transmembrane region" description="Helical" evidence="12">
    <location>
        <begin position="638"/>
        <end position="660"/>
    </location>
</feature>
<keyword evidence="6" id="KW-0547">Nucleotide-binding</keyword>
<dbReference type="Pfam" id="PF07670">
    <property type="entry name" value="Gate"/>
    <property type="match status" value="2"/>
</dbReference>
<evidence type="ECO:0000256" key="7">
    <source>
        <dbReference type="ARBA" id="ARBA00022989"/>
    </source>
</evidence>
<evidence type="ECO:0000256" key="4">
    <source>
        <dbReference type="ARBA" id="ARBA00022496"/>
    </source>
</evidence>
<comment type="caution">
    <text evidence="14">The sequence shown here is derived from an EMBL/GenBank/DDBJ whole genome shotgun (WGS) entry which is preliminary data.</text>
</comment>
<keyword evidence="7 12" id="KW-1133">Transmembrane helix</keyword>
<feature type="transmembrane region" description="Helical" evidence="12">
    <location>
        <begin position="375"/>
        <end position="395"/>
    </location>
</feature>
<name>A0A8S4C1S5_9ACAR</name>
<dbReference type="Pfam" id="PF07664">
    <property type="entry name" value="FeoB_C"/>
    <property type="match status" value="1"/>
</dbReference>
<evidence type="ECO:0000256" key="3">
    <source>
        <dbReference type="ARBA" id="ARBA00022475"/>
    </source>
</evidence>
<evidence type="ECO:0000256" key="2">
    <source>
        <dbReference type="ARBA" id="ARBA00022448"/>
    </source>
</evidence>
<keyword evidence="11 12" id="KW-0472">Membrane</keyword>
<feature type="domain" description="FeoB-type G" evidence="13">
    <location>
        <begin position="1"/>
        <end position="164"/>
    </location>
</feature>
<feature type="transmembrane region" description="Helical" evidence="12">
    <location>
        <begin position="672"/>
        <end position="694"/>
    </location>
</feature>
<comment type="subcellular location">
    <subcellularLocation>
        <location evidence="1">Cell membrane</location>
        <topology evidence="1">Multi-pass membrane protein</topology>
    </subcellularLocation>
</comment>
<keyword evidence="4" id="KW-0410">Iron transport</keyword>
<evidence type="ECO:0000256" key="5">
    <source>
        <dbReference type="ARBA" id="ARBA00022692"/>
    </source>
</evidence>
<dbReference type="NCBIfam" id="TIGR00231">
    <property type="entry name" value="small_GTP"/>
    <property type="match status" value="1"/>
</dbReference>
<feature type="transmembrane region" description="Helical" evidence="12">
    <location>
        <begin position="435"/>
        <end position="454"/>
    </location>
</feature>
<dbReference type="PROSITE" id="PS51711">
    <property type="entry name" value="G_FEOB"/>
    <property type="match status" value="1"/>
</dbReference>
<accession>A0A8S4C1S5</accession>
<keyword evidence="5 12" id="KW-0812">Transmembrane</keyword>
<organism evidence="14 15">
    <name type="scientific">Hyalomma marginatum</name>
    <dbReference type="NCBI Taxonomy" id="34627"/>
    <lineage>
        <taxon>Eukaryota</taxon>
        <taxon>Metazoa</taxon>
        <taxon>Ecdysozoa</taxon>
        <taxon>Arthropoda</taxon>
        <taxon>Chelicerata</taxon>
        <taxon>Arachnida</taxon>
        <taxon>Acari</taxon>
        <taxon>Parasitiformes</taxon>
        <taxon>Ixodida</taxon>
        <taxon>Ixodoidea</taxon>
        <taxon>Ixodidae</taxon>
        <taxon>Hyalomminae</taxon>
        <taxon>Hyalomma</taxon>
    </lineage>
</organism>
<dbReference type="GO" id="GO:0015093">
    <property type="term" value="F:ferrous iron transmembrane transporter activity"/>
    <property type="evidence" value="ECO:0007669"/>
    <property type="project" value="InterPro"/>
</dbReference>
<evidence type="ECO:0000313" key="15">
    <source>
        <dbReference type="Proteomes" id="UP000837675"/>
    </source>
</evidence>
<feature type="transmembrane region" description="Helical" evidence="12">
    <location>
        <begin position="610"/>
        <end position="632"/>
    </location>
</feature>
<feature type="transmembrane region" description="Helical" evidence="12">
    <location>
        <begin position="402"/>
        <end position="423"/>
    </location>
</feature>
<dbReference type="GO" id="GO:0005525">
    <property type="term" value="F:GTP binding"/>
    <property type="evidence" value="ECO:0007669"/>
    <property type="project" value="UniProtKB-KW"/>
</dbReference>
<dbReference type="GO" id="GO:0005886">
    <property type="term" value="C:plasma membrane"/>
    <property type="evidence" value="ECO:0007669"/>
    <property type="project" value="UniProtKB-SubCell"/>
</dbReference>
<dbReference type="InterPro" id="IPR050860">
    <property type="entry name" value="FeoB_GTPase"/>
</dbReference>
<feature type="transmembrane region" description="Helical" evidence="12">
    <location>
        <begin position="334"/>
        <end position="355"/>
    </location>
</feature>
<sequence length="702" mass="79528">MKKICIVGNPNSGKSTLFNLLTSSQAQVGNWSGVTVEAYSKSVVIDHKSFEFFDLPGAYSLREETTLDEKETTNFLLHSKYDAILNLIDITSLERSLNLTLQLLELGKPVVLILNKLDLVQSRQALVLKSRLASLVNFPVLVISTKKKGSLNKLRQFLSALDLSQPWDNRKFLDFYPTYLIKIFEQEETTFYEFLKKIKSAQDEPGVRLAKQQLIDQYGPDLDLFLIELRYEAVKKVLSALHTHIIRKPNKSDFIDKFLLNKFIELPFFLLMMYLMFYFSIEVGGTLQEPFEDLAEKLFVYTPLALLSKLGMENQLFTTLIYGMGNGIKTVAEFIPLIACLYFFISALEESGYLARAAFAMNRFLKKLGLEGKSLIPLIIGFGCNVPAIMSSRIIKDKANRLAVILAIPFMPCSTRLTVFLILGSIFFKEYVNDIIFLLYLIGIVFGIISILIVRKFNFNQKANNFLIEVPDYHMPKISAVLHKTWHKTKDFVLGSGKIIIMVCFVVQLLNSFSLQGFIKDHKQDSILVMMGKSITPILKPMGITEENWPASVGIVTGLLAKEVIIGTLNSLYMTNSDIPKQGIIDFAIDNEVLKDQAINRIHNLFHTNLSAFCYMVFILLYFPCVSVFASIQKELSILWAVISTLWSTIIAYTCAVFLYQLGTYTAYGRISILPMIVSISLSILIFFTLVININRETKDAV</sequence>
<dbReference type="PANTHER" id="PTHR43185">
    <property type="entry name" value="FERROUS IRON TRANSPORT PROTEIN B"/>
    <property type="match status" value="1"/>
</dbReference>
<dbReference type="Proteomes" id="UP000837675">
    <property type="component" value="Unassembled WGS sequence"/>
</dbReference>
<evidence type="ECO:0000256" key="10">
    <source>
        <dbReference type="ARBA" id="ARBA00023134"/>
    </source>
</evidence>
<dbReference type="SUPFAM" id="SSF52540">
    <property type="entry name" value="P-loop containing nucleoside triphosphate hydrolases"/>
    <property type="match status" value="1"/>
</dbReference>
<dbReference type="InterPro" id="IPR027417">
    <property type="entry name" value="P-loop_NTPase"/>
</dbReference>
<dbReference type="Pfam" id="PF02421">
    <property type="entry name" value="FeoB_N"/>
    <property type="match status" value="1"/>
</dbReference>
<proteinExistence type="predicted"/>
<dbReference type="InterPro" id="IPR005225">
    <property type="entry name" value="Small_GTP-bd"/>
</dbReference>
<keyword evidence="8" id="KW-0408">Iron</keyword>
<keyword evidence="15" id="KW-1185">Reference proteome</keyword>
<evidence type="ECO:0000256" key="8">
    <source>
        <dbReference type="ARBA" id="ARBA00023004"/>
    </source>
</evidence>
<keyword evidence="10" id="KW-0342">GTP-binding</keyword>
<evidence type="ECO:0000256" key="12">
    <source>
        <dbReference type="SAM" id="Phobius"/>
    </source>
</evidence>
<dbReference type="PANTHER" id="PTHR43185:SF1">
    <property type="entry name" value="FE(2+) TRANSPORTER FEOB"/>
    <property type="match status" value="1"/>
</dbReference>
<evidence type="ECO:0000256" key="6">
    <source>
        <dbReference type="ARBA" id="ARBA00022741"/>
    </source>
</evidence>
<feature type="transmembrane region" description="Helical" evidence="12">
    <location>
        <begin position="492"/>
        <end position="510"/>
    </location>
</feature>
<dbReference type="EMBL" id="CAJVAF010000359">
    <property type="protein sequence ID" value="CAG7600786.1"/>
    <property type="molecule type" value="Genomic_DNA"/>
</dbReference>
<evidence type="ECO:0000259" key="13">
    <source>
        <dbReference type="PROSITE" id="PS51711"/>
    </source>
</evidence>
<dbReference type="InterPro" id="IPR011640">
    <property type="entry name" value="Fe2_transport_prot_B_C"/>
</dbReference>
<gene>
    <name evidence="14" type="ORF">MHYMCMPASI_01206</name>
</gene>
<keyword evidence="3" id="KW-1003">Cell membrane</keyword>
<keyword evidence="9" id="KW-0406">Ion transport</keyword>
<dbReference type="InterPro" id="IPR011642">
    <property type="entry name" value="Gate_dom"/>
</dbReference>
<dbReference type="InterPro" id="IPR030389">
    <property type="entry name" value="G_FEOB_dom"/>
</dbReference>
<dbReference type="Gene3D" id="3.40.50.300">
    <property type="entry name" value="P-loop containing nucleotide triphosphate hydrolases"/>
    <property type="match status" value="1"/>
</dbReference>
<dbReference type="InterPro" id="IPR003373">
    <property type="entry name" value="Fe2_transport_prot-B"/>
</dbReference>
<dbReference type="NCBIfam" id="TIGR00437">
    <property type="entry name" value="feoB"/>
    <property type="match status" value="1"/>
</dbReference>
<evidence type="ECO:0000313" key="14">
    <source>
        <dbReference type="EMBL" id="CAG7600786.1"/>
    </source>
</evidence>
<feature type="transmembrane region" description="Helical" evidence="12">
    <location>
        <begin position="258"/>
        <end position="279"/>
    </location>
</feature>
<evidence type="ECO:0000256" key="1">
    <source>
        <dbReference type="ARBA" id="ARBA00004651"/>
    </source>
</evidence>
<reference evidence="14" key="1">
    <citation type="submission" date="2021-06" db="EMBL/GenBank/DDBJ databases">
        <authorList>
            <person name="Nardi T."/>
            <person name="Nardi T."/>
        </authorList>
    </citation>
    <scope>NUCLEOTIDE SEQUENCE</scope>
</reference>